<dbReference type="Gramene" id="LPERR12G10070.1">
    <property type="protein sequence ID" value="LPERR12G10070.1"/>
    <property type="gene ID" value="LPERR12G10070"/>
</dbReference>
<keyword evidence="2" id="KW-0433">Leucine-rich repeat</keyword>
<name>A0A0D9XZC2_9ORYZ</name>
<reference evidence="11 12" key="1">
    <citation type="submission" date="2012-08" db="EMBL/GenBank/DDBJ databases">
        <title>Oryza genome evolution.</title>
        <authorList>
            <person name="Wing R.A."/>
        </authorList>
    </citation>
    <scope>NUCLEOTIDE SEQUENCE</scope>
</reference>
<dbReference type="Gene3D" id="3.40.50.300">
    <property type="entry name" value="P-loop containing nucleotide triphosphate hydrolases"/>
    <property type="match status" value="1"/>
</dbReference>
<reference evidence="11" key="3">
    <citation type="submission" date="2015-04" db="UniProtKB">
        <authorList>
            <consortium name="EnsemblPlants"/>
        </authorList>
    </citation>
    <scope>IDENTIFICATION</scope>
</reference>
<dbReference type="SUPFAM" id="SSF52540">
    <property type="entry name" value="P-loop containing nucleoside triphosphate hydrolases"/>
    <property type="match status" value="1"/>
</dbReference>
<reference evidence="12" key="2">
    <citation type="submission" date="2013-12" db="EMBL/GenBank/DDBJ databases">
        <authorList>
            <person name="Yu Y."/>
            <person name="Lee S."/>
            <person name="de Baynast K."/>
            <person name="Wissotski M."/>
            <person name="Liu L."/>
            <person name="Talag J."/>
            <person name="Goicoechea J."/>
            <person name="Angelova A."/>
            <person name="Jetty R."/>
            <person name="Kudrna D."/>
            <person name="Golser W."/>
            <person name="Rivera L."/>
            <person name="Zhang J."/>
            <person name="Wing R."/>
        </authorList>
    </citation>
    <scope>NUCLEOTIDE SEQUENCE</scope>
</reference>
<evidence type="ECO:0000256" key="3">
    <source>
        <dbReference type="ARBA" id="ARBA00022737"/>
    </source>
</evidence>
<sequence length="1492" mass="167182">MEVTFSAARSAVGMALGPVTNELLEAWAASSKLGPKIHALRVELLGAQAMLDRAGDRDIRSSSLEQLLSELRDLAYDADDVLDELDYFRIQDELDGTHETIDDADEKSGFFCGVVFHAQHAVRSVARKLTLTTSASGSRANDPAVDAELADLSDSAAAPSVGKRLRSFFIPYVQCDHGAGVAPKLKFDRVGVYKRMTDIIDKLRPLCVTVRGILALEPLGQTRGTGMRSSAVDWREQLPLTCGPRRCAVHTDRWARGRWGPHVSGNCSLQSLQRISFRGTEFERRPITDPAIIEPELFGRQIQKRTLVDEIINGKYCASDITVLPVVGPGGIGKTTFAQHIYEEVKSHFQITVWLCVSQSFNTNNLAQEIVKQISSNYSSQMGHHNFLEQIKKIIQSKQFLLVLDDVWTYHEDEWKKLLAPFKKVGTRGNLVIVTTRIPNVAQMVKSSDLSIKLEGLEYEDSMRLFQACVLGDHKTWEDYPTDLQEMGVNIVKRLKGFPLAVKTVGRLLRNKLTLDQWKRIFESKEWEHQANDDDIMPALKLSYNYLPFHLQQCFSYCALFPEDYRFGRQELVNLWIGLGLLGTGQQNKTIEDIGHDYLDDLVDNGFFELDGKRHDSPYVVHDLLHALVTNVSSHQSIRINTSDVSLLHLRYLRIKEFVFSRATLPSNISRCYHLMVLDVQCSYHDGQFDFLSDMGNLLKLRHIVGMDGYIHSMISEVGKLKCLRELQEFMVKREMKGFELMQIGKLRELHGSLRITNLEKIEAVNEADDAKLAHLNHLDGLKLKWDRYQRNKNPILEREVLESLKPHRNLRELYIIGNGGDTSPKWLGIDNSITNLQTLHLEDVNWKMLPLPGKVCMTVDEDYQVRVVGQAFQNLRKLELIKIPALKKWSGNGSCDFLQHLQNLIVSGCPEIIELPFSDFTSSRSEQKIICFPKLKTLHISDCPKLLPLLPPIPWTSSLLSVNIHDVPSAFEQLDYREDEQSKSTLLTVIGKDTQDPAFWNVFNFNNLREVQKLDITGCPPISVVWLKMLTCLETLHIRNLRNVVFPVGGESNMQYELPVKDMYIAQCDASGKELTEVLSHFPKLSCLAIIGCQNVTGLGVMEQQTGIIQTLLPLASVNKAMGTPTSRQQKQTGVEEELAAAAQGDQGLLLLPAQIQELNISYCGELSFSSNSIDGSGTTLAGRGGIQGLLSLQQLVIRNCPKLFCLSLSSSSCSPFLTSLQKLSLWDLVGMDTLAPIPNLTELSIYACSGLRGGEVLWDLLAQGRLTKLSVTKTPNFFLVSEPSQVDGQVIRGSSRLQELETDDFAGFLAAPICRLLSSSLTMLGLCCYKEVECFTNEQEEGLHILNSLQGLRFQCCDKLRSLPAGLCRLPSLTTLWIRYCPEIRSLEGLPDSLKKLMVHSLPGITSLGILPDSLQELDIDDCRAIRFLDRLPSSLQELRIGNCGTINPLPKDGIPNTLRQIDVSCSGNEELKNQCEKLKGTIPIIMNID</sequence>
<dbReference type="InterPro" id="IPR058922">
    <property type="entry name" value="WHD_DRP"/>
</dbReference>
<dbReference type="InterPro" id="IPR036388">
    <property type="entry name" value="WH-like_DNA-bd_sf"/>
</dbReference>
<evidence type="ECO:0000259" key="7">
    <source>
        <dbReference type="Pfam" id="PF00931"/>
    </source>
</evidence>
<dbReference type="Gene3D" id="1.20.5.4130">
    <property type="match status" value="1"/>
</dbReference>
<evidence type="ECO:0000259" key="8">
    <source>
        <dbReference type="Pfam" id="PF18052"/>
    </source>
</evidence>
<dbReference type="Pfam" id="PF23559">
    <property type="entry name" value="WHD_DRP"/>
    <property type="match status" value="1"/>
</dbReference>
<dbReference type="InterPro" id="IPR032675">
    <property type="entry name" value="LRR_dom_sf"/>
</dbReference>
<keyword evidence="3" id="KW-0677">Repeat</keyword>
<feature type="domain" description="Disease resistance N-terminal" evidence="8">
    <location>
        <begin position="12"/>
        <end position="93"/>
    </location>
</feature>
<dbReference type="Pfam" id="PF25019">
    <property type="entry name" value="LRR_R13L1-DRL21"/>
    <property type="match status" value="1"/>
</dbReference>
<dbReference type="SUPFAM" id="SSF52058">
    <property type="entry name" value="L domain-like"/>
    <property type="match status" value="1"/>
</dbReference>
<dbReference type="InterPro" id="IPR042197">
    <property type="entry name" value="Apaf_helical"/>
</dbReference>
<keyword evidence="4" id="KW-0547">Nucleotide-binding</keyword>
<evidence type="ECO:0000256" key="2">
    <source>
        <dbReference type="ARBA" id="ARBA00022614"/>
    </source>
</evidence>
<dbReference type="InterPro" id="IPR041118">
    <property type="entry name" value="Rx_N"/>
</dbReference>
<dbReference type="GO" id="GO:0005524">
    <property type="term" value="F:ATP binding"/>
    <property type="evidence" value="ECO:0007669"/>
    <property type="project" value="UniProtKB-KW"/>
</dbReference>
<evidence type="ECO:0000259" key="10">
    <source>
        <dbReference type="Pfam" id="PF25019"/>
    </source>
</evidence>
<dbReference type="PRINTS" id="PR00364">
    <property type="entry name" value="DISEASERSIST"/>
</dbReference>
<dbReference type="InterPro" id="IPR002182">
    <property type="entry name" value="NB-ARC"/>
</dbReference>
<dbReference type="Gene3D" id="1.10.10.10">
    <property type="entry name" value="Winged helix-like DNA-binding domain superfamily/Winged helix DNA-binding domain"/>
    <property type="match status" value="1"/>
</dbReference>
<dbReference type="GO" id="GO:0043531">
    <property type="term" value="F:ADP binding"/>
    <property type="evidence" value="ECO:0007669"/>
    <property type="project" value="InterPro"/>
</dbReference>
<keyword evidence="12" id="KW-1185">Reference proteome</keyword>
<comment type="similarity">
    <text evidence="1">Belongs to the disease resistance NB-LRR family.</text>
</comment>
<keyword evidence="6" id="KW-0067">ATP-binding</keyword>
<dbReference type="STRING" id="77586.A0A0D9XZC2"/>
<protein>
    <recommendedName>
        <fullName evidence="13">AAA+ ATPase domain-containing protein</fullName>
    </recommendedName>
</protein>
<dbReference type="Pfam" id="PF00931">
    <property type="entry name" value="NB-ARC"/>
    <property type="match status" value="1"/>
</dbReference>
<dbReference type="PANTHER" id="PTHR36766">
    <property type="entry name" value="PLANT BROAD-SPECTRUM MILDEW RESISTANCE PROTEIN RPW8"/>
    <property type="match status" value="1"/>
</dbReference>
<dbReference type="Gene3D" id="3.80.10.10">
    <property type="entry name" value="Ribonuclease Inhibitor"/>
    <property type="match status" value="3"/>
</dbReference>
<evidence type="ECO:0000256" key="6">
    <source>
        <dbReference type="ARBA" id="ARBA00022840"/>
    </source>
</evidence>
<feature type="domain" description="R13L1/DRL21-like LRR repeat region" evidence="10">
    <location>
        <begin position="742"/>
        <end position="852"/>
    </location>
</feature>
<evidence type="ECO:0000256" key="1">
    <source>
        <dbReference type="ARBA" id="ARBA00008894"/>
    </source>
</evidence>
<evidence type="ECO:0008006" key="13">
    <source>
        <dbReference type="Google" id="ProtNLM"/>
    </source>
</evidence>
<dbReference type="InterPro" id="IPR056789">
    <property type="entry name" value="LRR_R13L1-DRL21"/>
</dbReference>
<dbReference type="Proteomes" id="UP000032180">
    <property type="component" value="Chromosome 12"/>
</dbReference>
<evidence type="ECO:0000313" key="11">
    <source>
        <dbReference type="EnsemblPlants" id="LPERR12G10070.1"/>
    </source>
</evidence>
<feature type="domain" description="NB-ARC" evidence="7">
    <location>
        <begin position="308"/>
        <end position="471"/>
    </location>
</feature>
<dbReference type="HOGENOM" id="CLU_000837_8_4_1"/>
<accession>A0A0D9XZC2</accession>
<feature type="domain" description="Disease resistance protein winged helix" evidence="9">
    <location>
        <begin position="560"/>
        <end position="629"/>
    </location>
</feature>
<keyword evidence="5" id="KW-0611">Plant defense</keyword>
<evidence type="ECO:0000256" key="4">
    <source>
        <dbReference type="ARBA" id="ARBA00022741"/>
    </source>
</evidence>
<evidence type="ECO:0000259" key="9">
    <source>
        <dbReference type="Pfam" id="PF23559"/>
    </source>
</evidence>
<dbReference type="Pfam" id="PF18052">
    <property type="entry name" value="Rx_N"/>
    <property type="match status" value="1"/>
</dbReference>
<dbReference type="GO" id="GO:0006952">
    <property type="term" value="P:defense response"/>
    <property type="evidence" value="ECO:0007669"/>
    <property type="project" value="UniProtKB-KW"/>
</dbReference>
<dbReference type="eggNOG" id="KOG4658">
    <property type="taxonomic scope" value="Eukaryota"/>
</dbReference>
<dbReference type="InterPro" id="IPR027417">
    <property type="entry name" value="P-loop_NTPase"/>
</dbReference>
<organism evidence="11 12">
    <name type="scientific">Leersia perrieri</name>
    <dbReference type="NCBI Taxonomy" id="77586"/>
    <lineage>
        <taxon>Eukaryota</taxon>
        <taxon>Viridiplantae</taxon>
        <taxon>Streptophyta</taxon>
        <taxon>Embryophyta</taxon>
        <taxon>Tracheophyta</taxon>
        <taxon>Spermatophyta</taxon>
        <taxon>Magnoliopsida</taxon>
        <taxon>Liliopsida</taxon>
        <taxon>Poales</taxon>
        <taxon>Poaceae</taxon>
        <taxon>BOP clade</taxon>
        <taxon>Oryzoideae</taxon>
        <taxon>Oryzeae</taxon>
        <taxon>Oryzinae</taxon>
        <taxon>Leersia</taxon>
    </lineage>
</organism>
<evidence type="ECO:0000256" key="5">
    <source>
        <dbReference type="ARBA" id="ARBA00022821"/>
    </source>
</evidence>
<dbReference type="GO" id="GO:0051707">
    <property type="term" value="P:response to other organism"/>
    <property type="evidence" value="ECO:0007669"/>
    <property type="project" value="UniProtKB-ARBA"/>
</dbReference>
<dbReference type="EnsemblPlants" id="LPERR12G10070.1">
    <property type="protein sequence ID" value="LPERR12G10070.1"/>
    <property type="gene ID" value="LPERR12G10070"/>
</dbReference>
<dbReference type="Gene3D" id="1.10.8.430">
    <property type="entry name" value="Helical domain of apoptotic protease-activating factors"/>
    <property type="match status" value="1"/>
</dbReference>
<evidence type="ECO:0000313" key="12">
    <source>
        <dbReference type="Proteomes" id="UP000032180"/>
    </source>
</evidence>
<proteinExistence type="inferred from homology"/>
<dbReference type="PANTHER" id="PTHR36766:SF64">
    <property type="entry name" value="OS12G0206100 PROTEIN"/>
    <property type="match status" value="1"/>
</dbReference>